<organism evidence="2 3">
    <name type="scientific">Actinomadura hallensis</name>
    <dbReference type="NCBI Taxonomy" id="337895"/>
    <lineage>
        <taxon>Bacteria</taxon>
        <taxon>Bacillati</taxon>
        <taxon>Actinomycetota</taxon>
        <taxon>Actinomycetes</taxon>
        <taxon>Streptosporangiales</taxon>
        <taxon>Thermomonosporaceae</taxon>
        <taxon>Actinomadura</taxon>
    </lineage>
</organism>
<keyword evidence="1" id="KW-1133">Transmembrane helix</keyword>
<evidence type="ECO:0000313" key="3">
    <source>
        <dbReference type="Proteomes" id="UP000316706"/>
    </source>
</evidence>
<name>A0A543IL08_9ACTN</name>
<comment type="caution">
    <text evidence="2">The sequence shown here is derived from an EMBL/GenBank/DDBJ whole genome shotgun (WGS) entry which is preliminary data.</text>
</comment>
<sequence length="59" mass="5858">MSVPSSSGPMPILVVMAVLIIVLTVLGMGASDVHVIVAELSGIVTGYTLGKGGPPTQPV</sequence>
<dbReference type="AlphaFoldDB" id="A0A543IL08"/>
<evidence type="ECO:0000256" key="1">
    <source>
        <dbReference type="SAM" id="Phobius"/>
    </source>
</evidence>
<dbReference type="Proteomes" id="UP000316706">
    <property type="component" value="Unassembled WGS sequence"/>
</dbReference>
<keyword evidence="3" id="KW-1185">Reference proteome</keyword>
<dbReference type="EMBL" id="VFPO01000001">
    <property type="protein sequence ID" value="TQM71270.1"/>
    <property type="molecule type" value="Genomic_DNA"/>
</dbReference>
<gene>
    <name evidence="2" type="ORF">FHX41_5032</name>
</gene>
<keyword evidence="1" id="KW-0472">Membrane</keyword>
<evidence type="ECO:0000313" key="2">
    <source>
        <dbReference type="EMBL" id="TQM71270.1"/>
    </source>
</evidence>
<accession>A0A543IL08</accession>
<keyword evidence="1" id="KW-0812">Transmembrane</keyword>
<proteinExistence type="predicted"/>
<feature type="transmembrane region" description="Helical" evidence="1">
    <location>
        <begin position="12"/>
        <end position="30"/>
    </location>
</feature>
<reference evidence="2 3" key="1">
    <citation type="submission" date="2019-06" db="EMBL/GenBank/DDBJ databases">
        <title>Sequencing the genomes of 1000 actinobacteria strains.</title>
        <authorList>
            <person name="Klenk H.-P."/>
        </authorList>
    </citation>
    <scope>NUCLEOTIDE SEQUENCE [LARGE SCALE GENOMIC DNA]</scope>
    <source>
        <strain evidence="2 3">DSM 45043</strain>
    </source>
</reference>
<protein>
    <submittedName>
        <fullName evidence="2">Uncharacterized protein</fullName>
    </submittedName>
</protein>